<dbReference type="Pfam" id="PF05139">
    <property type="entry name" value="Erythro_esteras"/>
    <property type="match status" value="1"/>
</dbReference>
<accession>A0A919Q822</accession>
<comment type="caution">
    <text evidence="1">The sequence shown here is derived from an EMBL/GenBank/DDBJ whole genome shotgun (WGS) entry which is preliminary data.</text>
</comment>
<keyword evidence="2" id="KW-1185">Reference proteome</keyword>
<dbReference type="RefSeq" id="WP_204039246.1">
    <property type="nucleotide sequence ID" value="NZ_BOOA01000004.1"/>
</dbReference>
<reference evidence="1" key="1">
    <citation type="submission" date="2021-01" db="EMBL/GenBank/DDBJ databases">
        <title>Whole genome shotgun sequence of Acrocarpospora phusangensis NBRC 108782.</title>
        <authorList>
            <person name="Komaki H."/>
            <person name="Tamura T."/>
        </authorList>
    </citation>
    <scope>NUCLEOTIDE SEQUENCE</scope>
    <source>
        <strain evidence="1">NBRC 108782</strain>
    </source>
</reference>
<proteinExistence type="predicted"/>
<protein>
    <submittedName>
        <fullName evidence="1">Uncharacterized protein</fullName>
    </submittedName>
</protein>
<gene>
    <name evidence="1" type="ORF">Aph01nite_07050</name>
</gene>
<dbReference type="InterPro" id="IPR052036">
    <property type="entry name" value="Hydrolase/PRTase-associated"/>
</dbReference>
<name>A0A919Q822_9ACTN</name>
<dbReference type="EMBL" id="BOOA01000004">
    <property type="protein sequence ID" value="GIH22395.1"/>
    <property type="molecule type" value="Genomic_DNA"/>
</dbReference>
<dbReference type="Gene3D" id="3.40.1660.10">
    <property type="entry name" value="EreA-like (biosynthetic domain)"/>
    <property type="match status" value="1"/>
</dbReference>
<dbReference type="Proteomes" id="UP000640052">
    <property type="component" value="Unassembled WGS sequence"/>
</dbReference>
<evidence type="ECO:0000313" key="1">
    <source>
        <dbReference type="EMBL" id="GIH22395.1"/>
    </source>
</evidence>
<dbReference type="PANTHER" id="PTHR31299:SF0">
    <property type="entry name" value="ESTERASE, PUTATIVE (AFU_ORTHOLOGUE AFUA_1G05850)-RELATED"/>
    <property type="match status" value="1"/>
</dbReference>
<sequence>MPNRLSAPRTRELLRKALLERAIGAVYRPRTERESHYFLARVSEQFDALIHIDETHAIEPLDGETSPARLPRS</sequence>
<dbReference type="GO" id="GO:0046677">
    <property type="term" value="P:response to antibiotic"/>
    <property type="evidence" value="ECO:0007669"/>
    <property type="project" value="InterPro"/>
</dbReference>
<dbReference type="SUPFAM" id="SSF159501">
    <property type="entry name" value="EreA/ChaN-like"/>
    <property type="match status" value="1"/>
</dbReference>
<dbReference type="InterPro" id="IPR007815">
    <property type="entry name" value="Emycin_Estase"/>
</dbReference>
<evidence type="ECO:0000313" key="2">
    <source>
        <dbReference type="Proteomes" id="UP000640052"/>
    </source>
</evidence>
<organism evidence="1 2">
    <name type="scientific">Acrocarpospora phusangensis</name>
    <dbReference type="NCBI Taxonomy" id="1070424"/>
    <lineage>
        <taxon>Bacteria</taxon>
        <taxon>Bacillati</taxon>
        <taxon>Actinomycetota</taxon>
        <taxon>Actinomycetes</taxon>
        <taxon>Streptosporangiales</taxon>
        <taxon>Streptosporangiaceae</taxon>
        <taxon>Acrocarpospora</taxon>
    </lineage>
</organism>
<dbReference type="AlphaFoldDB" id="A0A919Q822"/>
<dbReference type="PANTHER" id="PTHR31299">
    <property type="entry name" value="ESTERASE, PUTATIVE (AFU_ORTHOLOGUE AFUA_1G05850)-RELATED"/>
    <property type="match status" value="1"/>
</dbReference>